<keyword evidence="2" id="KW-1133">Transmembrane helix</keyword>
<reference evidence="4" key="1">
    <citation type="journal article" date="2019" name="Int. J. Syst. Evol. Microbiol.">
        <title>The Global Catalogue of Microorganisms (GCM) 10K type strain sequencing project: providing services to taxonomists for standard genome sequencing and annotation.</title>
        <authorList>
            <consortium name="The Broad Institute Genomics Platform"/>
            <consortium name="The Broad Institute Genome Sequencing Center for Infectious Disease"/>
            <person name="Wu L."/>
            <person name="Ma J."/>
        </authorList>
    </citation>
    <scope>NUCLEOTIDE SEQUENCE [LARGE SCALE GENOMIC DNA]</scope>
    <source>
        <strain evidence="4">KCTC 42423</strain>
    </source>
</reference>
<protein>
    <submittedName>
        <fullName evidence="3">Type VI secretion system TssO</fullName>
    </submittedName>
</protein>
<dbReference type="RefSeq" id="WP_176030677.1">
    <property type="nucleotide sequence ID" value="NZ_JBHSJV010000001.1"/>
</dbReference>
<feature type="transmembrane region" description="Helical" evidence="2">
    <location>
        <begin position="12"/>
        <end position="33"/>
    </location>
</feature>
<feature type="coiled-coil region" evidence="1">
    <location>
        <begin position="127"/>
        <end position="168"/>
    </location>
</feature>
<evidence type="ECO:0000256" key="2">
    <source>
        <dbReference type="SAM" id="Phobius"/>
    </source>
</evidence>
<evidence type="ECO:0000313" key="4">
    <source>
        <dbReference type="Proteomes" id="UP001597459"/>
    </source>
</evidence>
<comment type="caution">
    <text evidence="3">The sequence shown here is derived from an EMBL/GenBank/DDBJ whole genome shotgun (WGS) entry which is preliminary data.</text>
</comment>
<keyword evidence="2" id="KW-0812">Transmembrane</keyword>
<keyword evidence="1" id="KW-0175">Coiled coil</keyword>
<accession>A0ABW5NCU3</accession>
<gene>
    <name evidence="3" type="primary">tssO</name>
    <name evidence="3" type="ORF">ACFSTE_20730</name>
</gene>
<keyword evidence="2" id="KW-0472">Membrane</keyword>
<keyword evidence="4" id="KW-1185">Reference proteome</keyword>
<dbReference type="EMBL" id="JBHULX010000045">
    <property type="protein sequence ID" value="MFD2593275.1"/>
    <property type="molecule type" value="Genomic_DNA"/>
</dbReference>
<proteinExistence type="predicted"/>
<evidence type="ECO:0000313" key="3">
    <source>
        <dbReference type="EMBL" id="MFD2593275.1"/>
    </source>
</evidence>
<dbReference type="InterPro" id="IPR039449">
    <property type="entry name" value="TssO"/>
</dbReference>
<sequence>MKPKNSKERRNSVLKFIILFLCTTGLIVAALFFDFNRVPLKENKVLRERAVAIEKEMKFQGEFSNEINNVRSLIDSLDVPGQNLPHINSLITSKIVDIQKSLPKEDSTYRYEMYTNMVQTYVDIQQMKGKLLQYEDIDKTLEEYKEEIDRLRDELNQANRNLDAYRLSRN</sequence>
<name>A0ABW5NCU3_9FLAO</name>
<dbReference type="Pfam" id="PF17561">
    <property type="entry name" value="TssO"/>
    <property type="match status" value="1"/>
</dbReference>
<dbReference type="Proteomes" id="UP001597459">
    <property type="component" value="Unassembled WGS sequence"/>
</dbReference>
<organism evidence="3 4">
    <name type="scientific">Aquimarina hainanensis</name>
    <dbReference type="NCBI Taxonomy" id="1578017"/>
    <lineage>
        <taxon>Bacteria</taxon>
        <taxon>Pseudomonadati</taxon>
        <taxon>Bacteroidota</taxon>
        <taxon>Flavobacteriia</taxon>
        <taxon>Flavobacteriales</taxon>
        <taxon>Flavobacteriaceae</taxon>
        <taxon>Aquimarina</taxon>
    </lineage>
</organism>
<evidence type="ECO:0000256" key="1">
    <source>
        <dbReference type="SAM" id="Coils"/>
    </source>
</evidence>